<sequence>MSSTVSNRYGGNVSRSISTSGSFVHPELESNENNEAELVSVSWNQDSSCFVAGTTHDTTIASMTLTLDGLLLATSGFPCDYIAENCGFGMNCLATTLIITCKTTLISDMAVAIDPFSDQFPYFNRSSQRCRLLSLTNLDFNFLGSSLAQSLNGMSQDDNIHRSVSSPCFSIAASANMEEDKKATGAPRIEILGGQSVPTVRALVAEVTMAIVSGAQPLLLPSGLGGAYLLQTGKGHNIAVAKPVDEEPLALNNPKKSGSLMLGQPGMKHSIPVGETGIRELAAYLLDYQGFSNVPPTALVSISHVPFHVSDAFSFSSFPYKVASLQRFVCHDFDAGELGPGSFTVTSVHRIGILDVRVLNLDRHAGNMLVKSCDQDKRYNRVGTAELVPIDHGLCLPERLDDPYFEWLNWPQALVPFTDTELQRLNLIEVTSVHYCQDDHSAGL</sequence>
<dbReference type="PANTHER" id="PTHR45800:SF14">
    <property type="entry name" value="PHOSPHATIDYLINOSITOL 4-KINASE GAMMA 1"/>
    <property type="match status" value="1"/>
</dbReference>
<dbReference type="AlphaFoldDB" id="A0A8S9J5R0"/>
<protein>
    <recommendedName>
        <fullName evidence="2">1-phosphatidylinositol 4-kinase</fullName>
        <ecNumber evidence="2">2.7.1.67</ecNumber>
    </recommendedName>
</protein>
<keyword evidence="3" id="KW-0808">Transferase</keyword>
<accession>A0A8S9J5R0</accession>
<name>A0A8S9J5R0_BRACR</name>
<dbReference type="EMBL" id="QGKW02001660">
    <property type="protein sequence ID" value="KAF2577414.1"/>
    <property type="molecule type" value="Genomic_DNA"/>
</dbReference>
<dbReference type="GO" id="GO:0005524">
    <property type="term" value="F:ATP binding"/>
    <property type="evidence" value="ECO:0007669"/>
    <property type="project" value="UniProtKB-KW"/>
</dbReference>
<organism evidence="8 9">
    <name type="scientific">Brassica cretica</name>
    <name type="common">Mustard</name>
    <dbReference type="NCBI Taxonomy" id="69181"/>
    <lineage>
        <taxon>Eukaryota</taxon>
        <taxon>Viridiplantae</taxon>
        <taxon>Streptophyta</taxon>
        <taxon>Embryophyta</taxon>
        <taxon>Tracheophyta</taxon>
        <taxon>Spermatophyta</taxon>
        <taxon>Magnoliopsida</taxon>
        <taxon>eudicotyledons</taxon>
        <taxon>Gunneridae</taxon>
        <taxon>Pentapetalae</taxon>
        <taxon>rosids</taxon>
        <taxon>malvids</taxon>
        <taxon>Brassicales</taxon>
        <taxon>Brassicaceae</taxon>
        <taxon>Brassiceae</taxon>
        <taxon>Brassica</taxon>
    </lineage>
</organism>
<dbReference type="Pfam" id="PF00454">
    <property type="entry name" value="PI3_PI4_kinase"/>
    <property type="match status" value="1"/>
</dbReference>
<comment type="caution">
    <text evidence="8">The sequence shown here is derived from an EMBL/GenBank/DDBJ whole genome shotgun (WGS) entry which is preliminary data.</text>
</comment>
<dbReference type="PROSITE" id="PS50290">
    <property type="entry name" value="PI3_4_KINASE_3"/>
    <property type="match status" value="1"/>
</dbReference>
<dbReference type="Proteomes" id="UP000712281">
    <property type="component" value="Unassembled WGS sequence"/>
</dbReference>
<proteinExistence type="inferred from homology"/>
<dbReference type="InterPro" id="IPR044571">
    <property type="entry name" value="P4KG1-8"/>
</dbReference>
<keyword evidence="4" id="KW-0547">Nucleotide-binding</keyword>
<evidence type="ECO:0000259" key="7">
    <source>
        <dbReference type="PROSITE" id="PS50290"/>
    </source>
</evidence>
<gene>
    <name evidence="8" type="ORF">F2Q68_00001758</name>
</gene>
<evidence type="ECO:0000256" key="2">
    <source>
        <dbReference type="ARBA" id="ARBA00012169"/>
    </source>
</evidence>
<feature type="domain" description="PI3K/PI4K catalytic" evidence="7">
    <location>
        <begin position="214"/>
        <end position="444"/>
    </location>
</feature>
<reference evidence="8" key="1">
    <citation type="submission" date="2019-12" db="EMBL/GenBank/DDBJ databases">
        <title>Genome sequencing and annotation of Brassica cretica.</title>
        <authorList>
            <person name="Studholme D.J."/>
            <person name="Sarris P.F."/>
        </authorList>
    </citation>
    <scope>NUCLEOTIDE SEQUENCE</scope>
    <source>
        <strain evidence="8">PFS-001/15</strain>
        <tissue evidence="8">Leaf</tissue>
    </source>
</reference>
<dbReference type="InterPro" id="IPR000403">
    <property type="entry name" value="PI3/4_kinase_cat_dom"/>
</dbReference>
<comment type="similarity">
    <text evidence="1">Belongs to the PI3/PI4-kinase family. Type II PI4K subfamily.</text>
</comment>
<evidence type="ECO:0000256" key="1">
    <source>
        <dbReference type="ARBA" id="ARBA00008941"/>
    </source>
</evidence>
<keyword evidence="5" id="KW-0418">Kinase</keyword>
<evidence type="ECO:0000256" key="3">
    <source>
        <dbReference type="ARBA" id="ARBA00022679"/>
    </source>
</evidence>
<dbReference type="PANTHER" id="PTHR45800">
    <property type="entry name" value="PHOSPHATIDYLINOSITOL 4-KINASE GAMMA"/>
    <property type="match status" value="1"/>
</dbReference>
<evidence type="ECO:0000313" key="9">
    <source>
        <dbReference type="Proteomes" id="UP000712281"/>
    </source>
</evidence>
<dbReference type="GO" id="GO:0004430">
    <property type="term" value="F:1-phosphatidylinositol 4-kinase activity"/>
    <property type="evidence" value="ECO:0007669"/>
    <property type="project" value="UniProtKB-EC"/>
</dbReference>
<evidence type="ECO:0000256" key="6">
    <source>
        <dbReference type="ARBA" id="ARBA00022840"/>
    </source>
</evidence>
<evidence type="ECO:0000313" key="8">
    <source>
        <dbReference type="EMBL" id="KAF2577414.1"/>
    </source>
</evidence>
<evidence type="ECO:0000256" key="4">
    <source>
        <dbReference type="ARBA" id="ARBA00022741"/>
    </source>
</evidence>
<evidence type="ECO:0000256" key="5">
    <source>
        <dbReference type="ARBA" id="ARBA00022777"/>
    </source>
</evidence>
<keyword evidence="6" id="KW-0067">ATP-binding</keyword>
<dbReference type="EC" id="2.7.1.67" evidence="2"/>